<dbReference type="Gene3D" id="1.10.287.110">
    <property type="entry name" value="DnaJ domain"/>
    <property type="match status" value="1"/>
</dbReference>
<dbReference type="GO" id="GO:0005737">
    <property type="term" value="C:cytoplasm"/>
    <property type="evidence" value="ECO:0007669"/>
    <property type="project" value="TreeGrafter"/>
</dbReference>
<dbReference type="AlphaFoldDB" id="A0A1T4VXV9"/>
<dbReference type="GO" id="GO:0042026">
    <property type="term" value="P:protein refolding"/>
    <property type="evidence" value="ECO:0007669"/>
    <property type="project" value="TreeGrafter"/>
</dbReference>
<reference evidence="4 5" key="1">
    <citation type="submission" date="2017-02" db="EMBL/GenBank/DDBJ databases">
        <authorList>
            <person name="Peterson S.W."/>
        </authorList>
    </citation>
    <scope>NUCLEOTIDE SEQUENCE [LARGE SCALE GENOMIC DNA]</scope>
    <source>
        <strain evidence="4 5">ATCC 49788</strain>
    </source>
</reference>
<proteinExistence type="predicted"/>
<dbReference type="SUPFAM" id="SSF46565">
    <property type="entry name" value="Chaperone J-domain"/>
    <property type="match status" value="1"/>
</dbReference>
<dbReference type="Pfam" id="PF01556">
    <property type="entry name" value="DnaJ_C"/>
    <property type="match status" value="1"/>
</dbReference>
<dbReference type="InterPro" id="IPR018253">
    <property type="entry name" value="DnaJ_domain_CS"/>
</dbReference>
<dbReference type="PROSITE" id="PS00636">
    <property type="entry name" value="DNAJ_1"/>
    <property type="match status" value="1"/>
</dbReference>
<evidence type="ECO:0000313" key="4">
    <source>
        <dbReference type="EMBL" id="SKA69648.1"/>
    </source>
</evidence>
<dbReference type="EMBL" id="FUYB01000002">
    <property type="protein sequence ID" value="SKA69648.1"/>
    <property type="molecule type" value="Genomic_DNA"/>
</dbReference>
<evidence type="ECO:0000313" key="5">
    <source>
        <dbReference type="Proteomes" id="UP000190460"/>
    </source>
</evidence>
<dbReference type="CDD" id="cd10747">
    <property type="entry name" value="DnaJ_C"/>
    <property type="match status" value="1"/>
</dbReference>
<dbReference type="InterPro" id="IPR001623">
    <property type="entry name" value="DnaJ_domain"/>
</dbReference>
<dbReference type="PANTHER" id="PTHR43096:SF52">
    <property type="entry name" value="DNAJ HOMOLOG 1, MITOCHONDRIAL-RELATED"/>
    <property type="match status" value="1"/>
</dbReference>
<sequence length="310" mass="34643">MAAKDYYQVLGILPSASADDIKLAYRRLARKYHPDVSHLPGAEEQFKAVNEAYETLSDSSKRRQYEQQQTRPKPTPTDTPKTSTQPPPAQASRVDVDTAFFEEISQPEIPDTRRSSAIFNSLFGKKRREKTVERKVQPPLEPQEYHLTLQIEDVFFDTIKAIQAPNGDTIQVRVPKGSSAGSRLRLQGKGVGGADLSLVIHLAEHPYYQLIGQDLYLDLPISPWEAALGAHILAPTPTGAVSLKIPPDSESGKKMRLAGRGINTSTTQGDMYITLQVHTPPATTAQHQEFYAQMERTFNWSPRQHLKTTR</sequence>
<accession>A0A1T4VXV9</accession>
<dbReference type="Pfam" id="PF00226">
    <property type="entry name" value="DnaJ"/>
    <property type="match status" value="1"/>
</dbReference>
<dbReference type="CDD" id="cd06257">
    <property type="entry name" value="DnaJ"/>
    <property type="match status" value="1"/>
</dbReference>
<dbReference type="FunFam" id="2.60.260.20:FF:000013">
    <property type="entry name" value="DnaJ subfamily B member 11"/>
    <property type="match status" value="1"/>
</dbReference>
<dbReference type="PROSITE" id="PS50076">
    <property type="entry name" value="DNAJ_2"/>
    <property type="match status" value="1"/>
</dbReference>
<dbReference type="SUPFAM" id="SSF49493">
    <property type="entry name" value="HSP40/DnaJ peptide-binding domain"/>
    <property type="match status" value="2"/>
</dbReference>
<keyword evidence="5" id="KW-1185">Reference proteome</keyword>
<dbReference type="PRINTS" id="PR00625">
    <property type="entry name" value="JDOMAIN"/>
</dbReference>
<dbReference type="PANTHER" id="PTHR43096">
    <property type="entry name" value="DNAJ HOMOLOG 1, MITOCHONDRIAL-RELATED"/>
    <property type="match status" value="1"/>
</dbReference>
<dbReference type="Gene3D" id="2.60.260.20">
    <property type="entry name" value="Urease metallochaperone UreE, N-terminal domain"/>
    <property type="match status" value="2"/>
</dbReference>
<organism evidence="4 5">
    <name type="scientific">Thiothrix eikelboomii</name>
    <dbReference type="NCBI Taxonomy" id="92487"/>
    <lineage>
        <taxon>Bacteria</taxon>
        <taxon>Pseudomonadati</taxon>
        <taxon>Pseudomonadota</taxon>
        <taxon>Gammaproteobacteria</taxon>
        <taxon>Thiotrichales</taxon>
        <taxon>Thiotrichaceae</taxon>
        <taxon>Thiothrix</taxon>
    </lineage>
</organism>
<gene>
    <name evidence="4" type="ORF">SAMN02745130_00529</name>
</gene>
<feature type="region of interest" description="Disordered" evidence="2">
    <location>
        <begin position="54"/>
        <end position="93"/>
    </location>
</feature>
<feature type="compositionally biased region" description="Low complexity" evidence="2">
    <location>
        <begin position="67"/>
        <end position="84"/>
    </location>
</feature>
<dbReference type="RefSeq" id="WP_078921025.1">
    <property type="nucleotide sequence ID" value="NZ_FUYB01000002.1"/>
</dbReference>
<dbReference type="Proteomes" id="UP000190460">
    <property type="component" value="Unassembled WGS sequence"/>
</dbReference>
<evidence type="ECO:0000259" key="3">
    <source>
        <dbReference type="PROSITE" id="PS50076"/>
    </source>
</evidence>
<keyword evidence="4" id="KW-0238">DNA-binding</keyword>
<protein>
    <submittedName>
        <fullName evidence="4">Curved DNA-binding protein</fullName>
    </submittedName>
</protein>
<name>A0A1T4VXV9_9GAMM</name>
<dbReference type="InterPro" id="IPR002939">
    <property type="entry name" value="DnaJ_C"/>
</dbReference>
<keyword evidence="1" id="KW-0143">Chaperone</keyword>
<dbReference type="OrthoDB" id="9779889at2"/>
<dbReference type="STRING" id="92487.SAMN02745130_00529"/>
<dbReference type="InterPro" id="IPR036869">
    <property type="entry name" value="J_dom_sf"/>
</dbReference>
<dbReference type="GO" id="GO:0003677">
    <property type="term" value="F:DNA binding"/>
    <property type="evidence" value="ECO:0007669"/>
    <property type="project" value="UniProtKB-KW"/>
</dbReference>
<evidence type="ECO:0000256" key="1">
    <source>
        <dbReference type="ARBA" id="ARBA00023186"/>
    </source>
</evidence>
<dbReference type="SMART" id="SM00271">
    <property type="entry name" value="DnaJ"/>
    <property type="match status" value="1"/>
</dbReference>
<feature type="domain" description="J" evidence="3">
    <location>
        <begin position="5"/>
        <end position="69"/>
    </location>
</feature>
<evidence type="ECO:0000256" key="2">
    <source>
        <dbReference type="SAM" id="MobiDB-lite"/>
    </source>
</evidence>
<dbReference type="GO" id="GO:0051082">
    <property type="term" value="F:unfolded protein binding"/>
    <property type="evidence" value="ECO:0007669"/>
    <property type="project" value="InterPro"/>
</dbReference>
<dbReference type="InterPro" id="IPR008971">
    <property type="entry name" value="HSP40/DnaJ_pept-bd"/>
</dbReference>